<gene>
    <name evidence="1" type="ORF">SMN809_LOCUS84984</name>
</gene>
<sequence>MSEMNIIEDGKTFTGIRIVVEGQDSSSHEYSSSSNPSHSINIELDNNHFVVDEQSDGNTETSKNNCLYKVLVNKFPTLKNAFADGAIFRQNLSSYIENDKFMYHTIAQDWHKFSIQKGSFGGAINEEKFNQQNLYNQLLERTEEDKNNL</sequence>
<proteinExistence type="predicted"/>
<dbReference type="Proteomes" id="UP000676336">
    <property type="component" value="Unassembled WGS sequence"/>
</dbReference>
<name>A0A8S3K7C9_9BILA</name>
<feature type="non-terminal residue" evidence="1">
    <location>
        <position position="149"/>
    </location>
</feature>
<organism evidence="1 2">
    <name type="scientific">Rotaria magnacalcarata</name>
    <dbReference type="NCBI Taxonomy" id="392030"/>
    <lineage>
        <taxon>Eukaryota</taxon>
        <taxon>Metazoa</taxon>
        <taxon>Spiralia</taxon>
        <taxon>Gnathifera</taxon>
        <taxon>Rotifera</taxon>
        <taxon>Eurotatoria</taxon>
        <taxon>Bdelloidea</taxon>
        <taxon>Philodinida</taxon>
        <taxon>Philodinidae</taxon>
        <taxon>Rotaria</taxon>
    </lineage>
</organism>
<reference evidence="1" key="1">
    <citation type="submission" date="2021-02" db="EMBL/GenBank/DDBJ databases">
        <authorList>
            <person name="Nowell W R."/>
        </authorList>
    </citation>
    <scope>NUCLEOTIDE SEQUENCE</scope>
</reference>
<protein>
    <submittedName>
        <fullName evidence="1">Uncharacterized protein</fullName>
    </submittedName>
</protein>
<accession>A0A8S3K7C9</accession>
<dbReference type="AlphaFoldDB" id="A0A8S3K7C9"/>
<evidence type="ECO:0000313" key="1">
    <source>
        <dbReference type="EMBL" id="CAF5226846.1"/>
    </source>
</evidence>
<comment type="caution">
    <text evidence="1">The sequence shown here is derived from an EMBL/GenBank/DDBJ whole genome shotgun (WGS) entry which is preliminary data.</text>
</comment>
<dbReference type="EMBL" id="CAJOBI010362502">
    <property type="protein sequence ID" value="CAF5226846.1"/>
    <property type="molecule type" value="Genomic_DNA"/>
</dbReference>
<evidence type="ECO:0000313" key="2">
    <source>
        <dbReference type="Proteomes" id="UP000676336"/>
    </source>
</evidence>